<dbReference type="Pfam" id="PF00583">
    <property type="entry name" value="Acetyltransf_1"/>
    <property type="match status" value="1"/>
</dbReference>
<dbReference type="InterPro" id="IPR016181">
    <property type="entry name" value="Acyl_CoA_acyltransferase"/>
</dbReference>
<dbReference type="RefSeq" id="WP_102755820.1">
    <property type="nucleotide sequence ID" value="NZ_CP025791.1"/>
</dbReference>
<dbReference type="Proteomes" id="UP000235826">
    <property type="component" value="Chromosome"/>
</dbReference>
<dbReference type="GO" id="GO:0016747">
    <property type="term" value="F:acyltransferase activity, transferring groups other than amino-acyl groups"/>
    <property type="evidence" value="ECO:0007669"/>
    <property type="project" value="InterPro"/>
</dbReference>
<dbReference type="AlphaFoldDB" id="A0A2K9PQ47"/>
<keyword evidence="2" id="KW-0808">Transferase</keyword>
<accession>A0A2K9PQ47</accession>
<sequence length="184" mass="21395">MIQIVYKRAETDEELQQILDLQQVNIKSSLSNDTMKSEGFVSVTHTLDVLKRMNEACPHIIVKHKGKVVGYALCMLNAFRNDVPALKPMFEYMDGIIRSKNLSELRYLIMGQICIDKEYRKQGVFRNLYRCYREELSPNFDAVITEVNSKNIRSSKAHHAIGFEPLDVHTEAGEDWELIIWKWT</sequence>
<proteinExistence type="predicted"/>
<evidence type="ECO:0000313" key="2">
    <source>
        <dbReference type="EMBL" id="AUP79165.1"/>
    </source>
</evidence>
<reference evidence="2 3" key="1">
    <citation type="submission" date="2018-01" db="EMBL/GenBank/DDBJ databases">
        <title>Complete genome sequence of Flavivirga eckloniae ECD14 isolated from seaweed Ecklonia cava.</title>
        <authorList>
            <person name="Lee J.H."/>
            <person name="Baik K.S."/>
            <person name="Seong C.N."/>
        </authorList>
    </citation>
    <scope>NUCLEOTIDE SEQUENCE [LARGE SCALE GENOMIC DNA]</scope>
    <source>
        <strain evidence="2 3">ECD14</strain>
    </source>
</reference>
<dbReference type="SUPFAM" id="SSF55729">
    <property type="entry name" value="Acyl-CoA N-acyltransferases (Nat)"/>
    <property type="match status" value="1"/>
</dbReference>
<dbReference type="KEGG" id="fek:C1H87_10810"/>
<name>A0A2K9PQ47_9FLAO</name>
<keyword evidence="3" id="KW-1185">Reference proteome</keyword>
<dbReference type="InterPro" id="IPR000182">
    <property type="entry name" value="GNAT_dom"/>
</dbReference>
<dbReference type="EMBL" id="CP025791">
    <property type="protein sequence ID" value="AUP79165.1"/>
    <property type="molecule type" value="Genomic_DNA"/>
</dbReference>
<gene>
    <name evidence="2" type="ORF">C1H87_10810</name>
</gene>
<dbReference type="Gene3D" id="3.40.630.30">
    <property type="match status" value="1"/>
</dbReference>
<evidence type="ECO:0000259" key="1">
    <source>
        <dbReference type="PROSITE" id="PS51186"/>
    </source>
</evidence>
<evidence type="ECO:0000313" key="3">
    <source>
        <dbReference type="Proteomes" id="UP000235826"/>
    </source>
</evidence>
<organism evidence="2 3">
    <name type="scientific">Flavivirga eckloniae</name>
    <dbReference type="NCBI Taxonomy" id="1803846"/>
    <lineage>
        <taxon>Bacteria</taxon>
        <taxon>Pseudomonadati</taxon>
        <taxon>Bacteroidota</taxon>
        <taxon>Flavobacteriia</taxon>
        <taxon>Flavobacteriales</taxon>
        <taxon>Flavobacteriaceae</taxon>
        <taxon>Flavivirga</taxon>
    </lineage>
</organism>
<dbReference type="PROSITE" id="PS51186">
    <property type="entry name" value="GNAT"/>
    <property type="match status" value="1"/>
</dbReference>
<dbReference type="OrthoDB" id="5109343at2"/>
<feature type="domain" description="N-acetyltransferase" evidence="1">
    <location>
        <begin position="4"/>
        <end position="184"/>
    </location>
</feature>
<protein>
    <submittedName>
        <fullName evidence="2">N-acetyltransferase</fullName>
    </submittedName>
</protein>